<dbReference type="GO" id="GO:0016810">
    <property type="term" value="F:hydrolase activity, acting on carbon-nitrogen (but not peptide) bonds"/>
    <property type="evidence" value="ECO:0007669"/>
    <property type="project" value="InterPro"/>
</dbReference>
<evidence type="ECO:0008006" key="3">
    <source>
        <dbReference type="Google" id="ProtNLM"/>
    </source>
</evidence>
<sequence length="116" mass="13263">MKGTLLVKNVEHLVTCGGDDRLPDGAGVLIRDGVIGGIGQETAEDVIDASNMVIYPGLINTHHHFYKTFSRNLPRYRTKIYQSFQYIRGRAYRGAPFWRVRKNHGSHAFSQYFQTY</sequence>
<name>A0A0E2H5E0_9FIRM</name>
<dbReference type="EMBL" id="AGYR01000050">
    <property type="protein sequence ID" value="ENZ09546.1"/>
    <property type="molecule type" value="Genomic_DNA"/>
</dbReference>
<dbReference type="Proteomes" id="UP000013085">
    <property type="component" value="Unassembled WGS sequence"/>
</dbReference>
<dbReference type="InterPro" id="IPR011059">
    <property type="entry name" value="Metal-dep_hydrolase_composite"/>
</dbReference>
<comment type="caution">
    <text evidence="1">The sequence shown here is derived from an EMBL/GenBank/DDBJ whole genome shotgun (WGS) entry which is preliminary data.</text>
</comment>
<protein>
    <recommendedName>
        <fullName evidence="3">Amidohydrolase-related domain-containing protein</fullName>
    </recommendedName>
</protein>
<organism evidence="1 2">
    <name type="scientific">[Clostridium] clostridioforme 90A8</name>
    <dbReference type="NCBI Taxonomy" id="999408"/>
    <lineage>
        <taxon>Bacteria</taxon>
        <taxon>Bacillati</taxon>
        <taxon>Bacillota</taxon>
        <taxon>Clostridia</taxon>
        <taxon>Lachnospirales</taxon>
        <taxon>Lachnospiraceae</taxon>
        <taxon>Enterocloster</taxon>
    </lineage>
</organism>
<evidence type="ECO:0000313" key="2">
    <source>
        <dbReference type="Proteomes" id="UP000013085"/>
    </source>
</evidence>
<dbReference type="SUPFAM" id="SSF51338">
    <property type="entry name" value="Composite domain of metallo-dependent hydrolases"/>
    <property type="match status" value="1"/>
</dbReference>
<dbReference type="Gene3D" id="2.30.40.10">
    <property type="entry name" value="Urease, subunit C, domain 1"/>
    <property type="match status" value="1"/>
</dbReference>
<dbReference type="HOGENOM" id="CLU_2092538_0_0_9"/>
<dbReference type="PATRIC" id="fig|999408.3.peg.4692"/>
<evidence type="ECO:0000313" key="1">
    <source>
        <dbReference type="EMBL" id="ENZ09546.1"/>
    </source>
</evidence>
<accession>A0A0E2H5E0</accession>
<gene>
    <name evidence="1" type="ORF">HMPREF1090_04372</name>
</gene>
<dbReference type="AlphaFoldDB" id="A0A0E2H5E0"/>
<proteinExistence type="predicted"/>
<reference evidence="1 2" key="1">
    <citation type="submission" date="2013-01" db="EMBL/GenBank/DDBJ databases">
        <title>The Genome Sequence of Clostridium clostridioforme 90A8.</title>
        <authorList>
            <consortium name="The Broad Institute Genome Sequencing Platform"/>
            <person name="Earl A."/>
            <person name="Ward D."/>
            <person name="Feldgarden M."/>
            <person name="Gevers D."/>
            <person name="Courvalin P."/>
            <person name="Lambert T."/>
            <person name="Walker B."/>
            <person name="Young S.K."/>
            <person name="Zeng Q."/>
            <person name="Gargeya S."/>
            <person name="Fitzgerald M."/>
            <person name="Haas B."/>
            <person name="Abouelleil A."/>
            <person name="Alvarado L."/>
            <person name="Arachchi H.M."/>
            <person name="Berlin A.M."/>
            <person name="Chapman S.B."/>
            <person name="Dewar J."/>
            <person name="Goldberg J."/>
            <person name="Griggs A."/>
            <person name="Gujja S."/>
            <person name="Hansen M."/>
            <person name="Howarth C."/>
            <person name="Imamovic A."/>
            <person name="Larimer J."/>
            <person name="McCowan C."/>
            <person name="Murphy C."/>
            <person name="Neiman D."/>
            <person name="Pearson M."/>
            <person name="Priest M."/>
            <person name="Roberts A."/>
            <person name="Saif S."/>
            <person name="Shea T."/>
            <person name="Sisk P."/>
            <person name="Sykes S."/>
            <person name="Wortman J."/>
            <person name="Nusbaum C."/>
            <person name="Birren B."/>
        </authorList>
    </citation>
    <scope>NUCLEOTIDE SEQUENCE [LARGE SCALE GENOMIC DNA]</scope>
    <source>
        <strain evidence="1 2">90A8</strain>
    </source>
</reference>
<dbReference type="Gene3D" id="3.20.20.140">
    <property type="entry name" value="Metal-dependent hydrolases"/>
    <property type="match status" value="1"/>
</dbReference>